<evidence type="ECO:0000313" key="1">
    <source>
        <dbReference type="EMBL" id="GAA3976294.1"/>
    </source>
</evidence>
<sequence length="329" mass="37494">MFKIFSRNFEYVDTHNGEVRFVPTVRDIYLCPICFEGFKEQDLEATSKTYLTLEHVPPDSLGGKGALLTCSKCNSESGKLLDKQLLTYLEGLDFADFLPNTKQNRPMTFNGNKINARIRVDGNGTVNLHLDPTRSNPVIFQNVIKEFKKAEDSLHEYVISGSMPLPETDSRLVEIALLRIGYLAIFSTFGYCSLLNQGMYYVKEQISKPTEKIIEHPYSIVLPSFEPGIYILKTPKELNCFVVIFDLKTKSTSRRFSVMLPGPSAPGVKIYSNFKTLFGEISNSNIPFELEHLPVKKYVSDIKLAFGYHFFWQKFSTSKSNNENDERIL</sequence>
<name>A0ABP7Q490_9SPHI</name>
<comment type="caution">
    <text evidence="1">The sequence shown here is derived from an EMBL/GenBank/DDBJ whole genome shotgun (WGS) entry which is preliminary data.</text>
</comment>
<gene>
    <name evidence="1" type="ORF">GCM10022210_28750</name>
</gene>
<evidence type="ECO:0008006" key="3">
    <source>
        <dbReference type="Google" id="ProtNLM"/>
    </source>
</evidence>
<proteinExistence type="predicted"/>
<keyword evidence="2" id="KW-1185">Reference proteome</keyword>
<dbReference type="Proteomes" id="UP001500742">
    <property type="component" value="Unassembled WGS sequence"/>
</dbReference>
<reference evidence="2" key="1">
    <citation type="journal article" date="2019" name="Int. J. Syst. Evol. Microbiol.">
        <title>The Global Catalogue of Microorganisms (GCM) 10K type strain sequencing project: providing services to taxonomists for standard genome sequencing and annotation.</title>
        <authorList>
            <consortium name="The Broad Institute Genomics Platform"/>
            <consortium name="The Broad Institute Genome Sequencing Center for Infectious Disease"/>
            <person name="Wu L."/>
            <person name="Ma J."/>
        </authorList>
    </citation>
    <scope>NUCLEOTIDE SEQUENCE [LARGE SCALE GENOMIC DNA]</scope>
    <source>
        <strain evidence="2">JCM 16601</strain>
    </source>
</reference>
<protein>
    <recommendedName>
        <fullName evidence="3">HNH endonuclease 5 domain-containing protein</fullName>
    </recommendedName>
</protein>
<organism evidence="1 2">
    <name type="scientific">Mucilaginibacter dorajii</name>
    <dbReference type="NCBI Taxonomy" id="692994"/>
    <lineage>
        <taxon>Bacteria</taxon>
        <taxon>Pseudomonadati</taxon>
        <taxon>Bacteroidota</taxon>
        <taxon>Sphingobacteriia</taxon>
        <taxon>Sphingobacteriales</taxon>
        <taxon>Sphingobacteriaceae</taxon>
        <taxon>Mucilaginibacter</taxon>
    </lineage>
</organism>
<dbReference type="EMBL" id="BAAAZC010000019">
    <property type="protein sequence ID" value="GAA3976294.1"/>
    <property type="molecule type" value="Genomic_DNA"/>
</dbReference>
<accession>A0ABP7Q490</accession>
<evidence type="ECO:0000313" key="2">
    <source>
        <dbReference type="Proteomes" id="UP001500742"/>
    </source>
</evidence>